<dbReference type="EMBL" id="SPUM01000038">
    <property type="protein sequence ID" value="TFW33552.1"/>
    <property type="molecule type" value="Genomic_DNA"/>
</dbReference>
<name>A0A4Y9T7H8_9BURK</name>
<feature type="chain" id="PRO_5021502122" evidence="2">
    <location>
        <begin position="19"/>
        <end position="185"/>
    </location>
</feature>
<proteinExistence type="predicted"/>
<accession>A0A4Y9T7H8</accession>
<sequence>MRKYFFVLAMAVGAVAMADEPADAKKSAREQHAAEIEYWTSKYDGADLSSGQFNCKAPSLPTMSRNNRAIKTVETSVANWKECYNGFVSNLNDAMPPGKRIPAEIAKLMTAAEMEQAKAHLNEVYARVGAEASASADKTMAAYEKWSKSTEAYVRQSNSQSEDEEHKMDLMRDNAQRGAAPPVRN</sequence>
<keyword evidence="4" id="KW-1185">Reference proteome</keyword>
<keyword evidence="2" id="KW-0732">Signal</keyword>
<feature type="signal peptide" evidence="2">
    <location>
        <begin position="1"/>
        <end position="18"/>
    </location>
</feature>
<reference evidence="3 4" key="1">
    <citation type="submission" date="2019-03" db="EMBL/GenBank/DDBJ databases">
        <title>Draft genome of Massilia hortus sp. nov., a novel bacterial species of the Oxalobacteraceae family.</title>
        <authorList>
            <person name="Peta V."/>
            <person name="Raths R."/>
            <person name="Bucking H."/>
        </authorList>
    </citation>
    <scope>NUCLEOTIDE SEQUENCE [LARGE SCALE GENOMIC DNA]</scope>
    <source>
        <strain evidence="3 4">ONC3</strain>
    </source>
</reference>
<evidence type="ECO:0000256" key="1">
    <source>
        <dbReference type="SAM" id="MobiDB-lite"/>
    </source>
</evidence>
<dbReference type="AlphaFoldDB" id="A0A4Y9T7H8"/>
<feature type="region of interest" description="Disordered" evidence="1">
    <location>
        <begin position="154"/>
        <end position="185"/>
    </location>
</feature>
<protein>
    <submittedName>
        <fullName evidence="3">Uncharacterized protein</fullName>
    </submittedName>
</protein>
<evidence type="ECO:0000313" key="4">
    <source>
        <dbReference type="Proteomes" id="UP000297258"/>
    </source>
</evidence>
<dbReference type="Proteomes" id="UP000297258">
    <property type="component" value="Unassembled WGS sequence"/>
</dbReference>
<comment type="caution">
    <text evidence="3">The sequence shown here is derived from an EMBL/GenBank/DDBJ whole genome shotgun (WGS) entry which is preliminary data.</text>
</comment>
<feature type="compositionally biased region" description="Basic and acidic residues" evidence="1">
    <location>
        <begin position="164"/>
        <end position="175"/>
    </location>
</feature>
<organism evidence="3 4">
    <name type="scientific">Massilia horti</name>
    <dbReference type="NCBI Taxonomy" id="2562153"/>
    <lineage>
        <taxon>Bacteria</taxon>
        <taxon>Pseudomonadati</taxon>
        <taxon>Pseudomonadota</taxon>
        <taxon>Betaproteobacteria</taxon>
        <taxon>Burkholderiales</taxon>
        <taxon>Oxalobacteraceae</taxon>
        <taxon>Telluria group</taxon>
        <taxon>Massilia</taxon>
    </lineage>
</organism>
<evidence type="ECO:0000313" key="3">
    <source>
        <dbReference type="EMBL" id="TFW33552.1"/>
    </source>
</evidence>
<evidence type="ECO:0000256" key="2">
    <source>
        <dbReference type="SAM" id="SignalP"/>
    </source>
</evidence>
<dbReference type="OrthoDB" id="8703429at2"/>
<gene>
    <name evidence="3" type="ORF">E4O92_06010</name>
</gene>